<dbReference type="Proteomes" id="UP000499080">
    <property type="component" value="Unassembled WGS sequence"/>
</dbReference>
<reference evidence="2 3" key="1">
    <citation type="journal article" date="2019" name="Sci. Rep.">
        <title>Orb-weaving spider Araneus ventricosus genome elucidates the spidroin gene catalogue.</title>
        <authorList>
            <person name="Kono N."/>
            <person name="Nakamura H."/>
            <person name="Ohtoshi R."/>
            <person name="Moran D.A.P."/>
            <person name="Shinohara A."/>
            <person name="Yoshida Y."/>
            <person name="Fujiwara M."/>
            <person name="Mori M."/>
            <person name="Tomita M."/>
            <person name="Arakawa K."/>
        </authorList>
    </citation>
    <scope>NUCLEOTIDE SEQUENCE [LARGE SCALE GENOMIC DNA]</scope>
</reference>
<gene>
    <name evidence="2" type="ORF">AVEN_43372_1</name>
</gene>
<evidence type="ECO:0000313" key="3">
    <source>
        <dbReference type="Proteomes" id="UP000499080"/>
    </source>
</evidence>
<dbReference type="EMBL" id="BGPR01001888">
    <property type="protein sequence ID" value="GBM63760.1"/>
    <property type="molecule type" value="Genomic_DNA"/>
</dbReference>
<evidence type="ECO:0000256" key="1">
    <source>
        <dbReference type="SAM" id="MobiDB-lite"/>
    </source>
</evidence>
<proteinExistence type="predicted"/>
<sequence>MNLFIFPYPLMSYLPPPPTPTIRLCKEVFVNDVKGLEKEELLGILPVDSGQLGNVKGELLKLTKKETSDCQLWHNVARTEEKEEQNNSRLTVMAHGTTWPEEKSGRNRRITK</sequence>
<comment type="caution">
    <text evidence="2">The sequence shown here is derived from an EMBL/GenBank/DDBJ whole genome shotgun (WGS) entry which is preliminary data.</text>
</comment>
<dbReference type="AlphaFoldDB" id="A0A4Y2HEN9"/>
<keyword evidence="3" id="KW-1185">Reference proteome</keyword>
<organism evidence="2 3">
    <name type="scientific">Araneus ventricosus</name>
    <name type="common">Orbweaver spider</name>
    <name type="synonym">Epeira ventricosa</name>
    <dbReference type="NCBI Taxonomy" id="182803"/>
    <lineage>
        <taxon>Eukaryota</taxon>
        <taxon>Metazoa</taxon>
        <taxon>Ecdysozoa</taxon>
        <taxon>Arthropoda</taxon>
        <taxon>Chelicerata</taxon>
        <taxon>Arachnida</taxon>
        <taxon>Araneae</taxon>
        <taxon>Araneomorphae</taxon>
        <taxon>Entelegynae</taxon>
        <taxon>Araneoidea</taxon>
        <taxon>Araneidae</taxon>
        <taxon>Araneus</taxon>
    </lineage>
</organism>
<name>A0A4Y2HEN9_ARAVE</name>
<evidence type="ECO:0000313" key="2">
    <source>
        <dbReference type="EMBL" id="GBM63760.1"/>
    </source>
</evidence>
<feature type="region of interest" description="Disordered" evidence="1">
    <location>
        <begin position="81"/>
        <end position="112"/>
    </location>
</feature>
<accession>A0A4Y2HEN9</accession>
<protein>
    <submittedName>
        <fullName evidence="2">Uncharacterized protein</fullName>
    </submittedName>
</protein>